<dbReference type="EMBL" id="RDSM01000002">
    <property type="protein sequence ID" value="RXH55448.1"/>
    <property type="molecule type" value="Genomic_DNA"/>
</dbReference>
<gene>
    <name evidence="1" type="ORF">GRAN_2305</name>
</gene>
<evidence type="ECO:0000313" key="2">
    <source>
        <dbReference type="Proteomes" id="UP000289437"/>
    </source>
</evidence>
<reference evidence="1 2" key="1">
    <citation type="submission" date="2018-11" db="EMBL/GenBank/DDBJ databases">
        <authorList>
            <person name="Mardanov A.V."/>
            <person name="Ravin N.V."/>
            <person name="Dedysh S.N."/>
        </authorList>
    </citation>
    <scope>NUCLEOTIDE SEQUENCE [LARGE SCALE GENOMIC DNA]</scope>
    <source>
        <strain evidence="1 2">AF10</strain>
    </source>
</reference>
<organism evidence="1 2">
    <name type="scientific">Granulicella sibirica</name>
    <dbReference type="NCBI Taxonomy" id="2479048"/>
    <lineage>
        <taxon>Bacteria</taxon>
        <taxon>Pseudomonadati</taxon>
        <taxon>Acidobacteriota</taxon>
        <taxon>Terriglobia</taxon>
        <taxon>Terriglobales</taxon>
        <taxon>Acidobacteriaceae</taxon>
        <taxon>Granulicella</taxon>
    </lineage>
</organism>
<name>A0A4Q0T0H3_9BACT</name>
<comment type="caution">
    <text evidence="1">The sequence shown here is derived from an EMBL/GenBank/DDBJ whole genome shotgun (WGS) entry which is preliminary data.</text>
</comment>
<proteinExistence type="predicted"/>
<sequence>MLKSRFSRSAIAHERLLYYRKERVFLDRLEEKFNRAGLNSPNRGRNVAMTCNEDNGWTMTFADLLLHRKAVDIW</sequence>
<keyword evidence="2" id="KW-1185">Reference proteome</keyword>
<dbReference type="AlphaFoldDB" id="A0A4Q0T0H3"/>
<protein>
    <submittedName>
        <fullName evidence="1">Uncharacterized protein</fullName>
    </submittedName>
</protein>
<accession>A0A4Q0T0H3</accession>
<reference evidence="2" key="2">
    <citation type="submission" date="2019-02" db="EMBL/GenBank/DDBJ databases">
        <title>Granulicella sibirica sp. nov., a psychrotolerant acidobacterium isolated from an organic soil layer in forested tundra, West Siberia.</title>
        <authorList>
            <person name="Oshkin I.Y."/>
            <person name="Kulichevskaya I.S."/>
            <person name="Rijpstra W.I.C."/>
            <person name="Sinninghe Damste J.S."/>
            <person name="Rakitin A.L."/>
            <person name="Ravin N.V."/>
            <person name="Dedysh S.N."/>
        </authorList>
    </citation>
    <scope>NUCLEOTIDE SEQUENCE [LARGE SCALE GENOMIC DNA]</scope>
    <source>
        <strain evidence="2">AF10</strain>
    </source>
</reference>
<evidence type="ECO:0000313" key="1">
    <source>
        <dbReference type="EMBL" id="RXH55448.1"/>
    </source>
</evidence>
<dbReference type="Proteomes" id="UP000289437">
    <property type="component" value="Unassembled WGS sequence"/>
</dbReference>